<feature type="region of interest" description="Disordered" evidence="7">
    <location>
        <begin position="173"/>
        <end position="335"/>
    </location>
</feature>
<evidence type="ECO:0000259" key="8">
    <source>
        <dbReference type="PROSITE" id="PS50913"/>
    </source>
</evidence>
<dbReference type="PANTHER" id="PTHR23157">
    <property type="entry name" value="GRIP AND COILED-COIL DOMAIN-CONTAINING PROTEIN 1"/>
    <property type="match status" value="1"/>
</dbReference>
<dbReference type="AlphaFoldDB" id="A0A067QM05"/>
<evidence type="ECO:0000256" key="6">
    <source>
        <dbReference type="SAM" id="Coils"/>
    </source>
</evidence>
<feature type="region of interest" description="Disordered" evidence="7">
    <location>
        <begin position="1"/>
        <end position="141"/>
    </location>
</feature>
<name>A0A067QM05_9AGAM</name>
<feature type="coiled-coil region" evidence="6">
    <location>
        <begin position="709"/>
        <end position="852"/>
    </location>
</feature>
<keyword evidence="4 6" id="KW-0175">Coiled coil</keyword>
<dbReference type="Proteomes" id="UP000027265">
    <property type="component" value="Unassembled WGS sequence"/>
</dbReference>
<protein>
    <recommendedName>
        <fullName evidence="8">GRIP domain-containing protein</fullName>
    </recommendedName>
</protein>
<evidence type="ECO:0000313" key="9">
    <source>
        <dbReference type="EMBL" id="KDQ63671.1"/>
    </source>
</evidence>
<dbReference type="Gene3D" id="1.10.220.60">
    <property type="entry name" value="GRIP domain"/>
    <property type="match status" value="1"/>
</dbReference>
<evidence type="ECO:0000256" key="7">
    <source>
        <dbReference type="SAM" id="MobiDB-lite"/>
    </source>
</evidence>
<feature type="region of interest" description="Disordered" evidence="7">
    <location>
        <begin position="859"/>
        <end position="896"/>
    </location>
</feature>
<dbReference type="InParanoid" id="A0A067QM05"/>
<sequence length="943" mass="105887">MFSQFRHAVESLAQQPRRSSQDVSPEESHQRSPSADAGQRQSFPFPAPLAETAFQNLRKTLVTQRSSSPGPLSSPSTGPSRRPNLEERLRATFTIGNASANTTPDLSARASPNPDSAAPAGREHMSPTSTPLPMSPVLGPTVETNIPSVLSLGGLGFSVSPVKEPTILPPAPLPVVSEERIPEADVPLPASSSESSEGDNQVAGDVESPSPPVVDEPTEKPVPETEPGAPAASEEPIQDSTEPEIAPAEPAQEPLPEHREPSPPDSPHQSHEESPPEGEIPTDAGSQDAVVPTETPGELLDVEPSSSPSPSEEKSVSVVSVDSQDNIQPSAVAVNEPDIEGLRERLKLVEQRFSDVSTSYKRLQAEKLAADRVLQEFTPVESLKDAEGLRDFLQNEKHKTELFQDEIKRLNGNILRQEERLQELRDTHRLESSSQTALIDRLRKQLEESEALVKASQGSISHAEEESAKRQVEIERLKGEVEKSKTFAKEEEEKRVKAVSLLKTVRQKLVKAEKDREEAVKEVAVVKAKEREEKEKEENEKAKLRKEIEDGNAERERAIAGLKSQFDREVALLRDRQEKELTALRGQHEQDASTAKAAYNRELSNRDSKISTLENSIQALVRDKNSFFDQLQMRQAELESSQSHLEVLQNQATEYQYQLREVNDRMALLNEEVTEMRRNQDSQSRGPSTSPEEIAQMLSAAEAKSEGRIGDLRRILSTVEKERDEAEADWSRKFREKMREMEELRKIVDSSKKREEDREADVQSFREKAAQLQEEVRAYQNQVADLQVQTQKITDVENAARERYQDYQSQINVLEKQMEEFKSREAQLRMSNKTIREELRKVQSSAALLERQRNPGVGFWGSRQELPDSRRSMSSSTESLSRGVSRPTSPALSKDEEEVNLEYLRNVILQFLEHKEMRPQLVRVMSTILHFTPQETRRLVAKV</sequence>
<feature type="compositionally biased region" description="Low complexity" evidence="7">
    <location>
        <begin position="65"/>
        <end position="82"/>
    </location>
</feature>
<feature type="coiled-coil region" evidence="6">
    <location>
        <begin position="393"/>
        <end position="554"/>
    </location>
</feature>
<dbReference type="STRING" id="933084.A0A067QM05"/>
<dbReference type="PROSITE" id="PS50913">
    <property type="entry name" value="GRIP"/>
    <property type="match status" value="1"/>
</dbReference>
<feature type="compositionally biased region" description="Polar residues" evidence="7">
    <location>
        <begin position="94"/>
        <end position="105"/>
    </location>
</feature>
<reference evidence="10" key="1">
    <citation type="journal article" date="2014" name="Proc. Natl. Acad. Sci. U.S.A.">
        <title>Extensive sampling of basidiomycete genomes demonstrates inadequacy of the white-rot/brown-rot paradigm for wood decay fungi.</title>
        <authorList>
            <person name="Riley R."/>
            <person name="Salamov A.A."/>
            <person name="Brown D.W."/>
            <person name="Nagy L.G."/>
            <person name="Floudas D."/>
            <person name="Held B.W."/>
            <person name="Levasseur A."/>
            <person name="Lombard V."/>
            <person name="Morin E."/>
            <person name="Otillar R."/>
            <person name="Lindquist E.A."/>
            <person name="Sun H."/>
            <person name="LaButti K.M."/>
            <person name="Schmutz J."/>
            <person name="Jabbour D."/>
            <person name="Luo H."/>
            <person name="Baker S.E."/>
            <person name="Pisabarro A.G."/>
            <person name="Walton J.D."/>
            <person name="Blanchette R.A."/>
            <person name="Henrissat B."/>
            <person name="Martin F."/>
            <person name="Cullen D."/>
            <person name="Hibbett D.S."/>
            <person name="Grigoriev I.V."/>
        </authorList>
    </citation>
    <scope>NUCLEOTIDE SEQUENCE [LARGE SCALE GENOMIC DNA]</scope>
    <source>
        <strain evidence="10">MUCL 33604</strain>
    </source>
</reference>
<evidence type="ECO:0000256" key="2">
    <source>
        <dbReference type="ARBA" id="ARBA00004496"/>
    </source>
</evidence>
<feature type="compositionally biased region" description="Basic and acidic residues" evidence="7">
    <location>
        <begin position="255"/>
        <end position="274"/>
    </location>
</feature>
<dbReference type="EMBL" id="KL197710">
    <property type="protein sequence ID" value="KDQ63671.1"/>
    <property type="molecule type" value="Genomic_DNA"/>
</dbReference>
<proteinExistence type="predicted"/>
<feature type="compositionally biased region" description="Low complexity" evidence="7">
    <location>
        <begin position="872"/>
        <end position="882"/>
    </location>
</feature>
<dbReference type="InterPro" id="IPR000237">
    <property type="entry name" value="GRIP_dom"/>
</dbReference>
<dbReference type="GO" id="GO:0005794">
    <property type="term" value="C:Golgi apparatus"/>
    <property type="evidence" value="ECO:0007669"/>
    <property type="project" value="TreeGrafter"/>
</dbReference>
<evidence type="ECO:0000256" key="5">
    <source>
        <dbReference type="ARBA" id="ARBA00023136"/>
    </source>
</evidence>
<gene>
    <name evidence="9" type="ORF">JAAARDRAFT_29700</name>
</gene>
<feature type="compositionally biased region" description="Polar residues" evidence="7">
    <location>
        <begin position="53"/>
        <end position="64"/>
    </location>
</feature>
<evidence type="ECO:0000256" key="3">
    <source>
        <dbReference type="ARBA" id="ARBA00022490"/>
    </source>
</evidence>
<keyword evidence="3" id="KW-0963">Cytoplasm</keyword>
<evidence type="ECO:0000313" key="10">
    <source>
        <dbReference type="Proteomes" id="UP000027265"/>
    </source>
</evidence>
<feature type="compositionally biased region" description="Polar residues" evidence="7">
    <location>
        <begin position="12"/>
        <end position="23"/>
    </location>
</feature>
<feature type="compositionally biased region" description="Polar residues" evidence="7">
    <location>
        <begin position="190"/>
        <end position="199"/>
    </location>
</feature>
<dbReference type="OrthoDB" id="1926336at2759"/>
<dbReference type="PANTHER" id="PTHR23157:SF25">
    <property type="entry name" value="GRIP AND COILED-COIL DOMAIN-CONTAINING PROTEIN 1"/>
    <property type="match status" value="1"/>
</dbReference>
<keyword evidence="5" id="KW-0472">Membrane</keyword>
<dbReference type="HOGENOM" id="CLU_007533_0_0_1"/>
<comment type="subcellular location">
    <subcellularLocation>
        <location evidence="2">Cytoplasm</location>
    </subcellularLocation>
    <subcellularLocation>
        <location evidence="1">Endomembrane system</location>
        <topology evidence="1">Peripheral membrane protein</topology>
    </subcellularLocation>
</comment>
<dbReference type="Pfam" id="PF01465">
    <property type="entry name" value="GRIP"/>
    <property type="match status" value="1"/>
</dbReference>
<feature type="compositionally biased region" description="Low complexity" evidence="7">
    <location>
        <begin position="126"/>
        <end position="136"/>
    </location>
</feature>
<feature type="domain" description="GRIP" evidence="8">
    <location>
        <begin position="894"/>
        <end position="942"/>
    </location>
</feature>
<feature type="compositionally biased region" description="Low complexity" evidence="7">
    <location>
        <begin position="302"/>
        <end position="323"/>
    </location>
</feature>
<keyword evidence="10" id="KW-1185">Reference proteome</keyword>
<dbReference type="InterPro" id="IPR051952">
    <property type="entry name" value="Golgi-autophagy_related"/>
</dbReference>
<evidence type="ECO:0000256" key="4">
    <source>
        <dbReference type="ARBA" id="ARBA00023054"/>
    </source>
</evidence>
<feature type="coiled-coil region" evidence="6">
    <location>
        <begin position="631"/>
        <end position="679"/>
    </location>
</feature>
<organism evidence="9 10">
    <name type="scientific">Jaapia argillacea MUCL 33604</name>
    <dbReference type="NCBI Taxonomy" id="933084"/>
    <lineage>
        <taxon>Eukaryota</taxon>
        <taxon>Fungi</taxon>
        <taxon>Dikarya</taxon>
        <taxon>Basidiomycota</taxon>
        <taxon>Agaricomycotina</taxon>
        <taxon>Agaricomycetes</taxon>
        <taxon>Agaricomycetidae</taxon>
        <taxon>Jaapiales</taxon>
        <taxon>Jaapiaceae</taxon>
        <taxon>Jaapia</taxon>
    </lineage>
</organism>
<accession>A0A067QM05</accession>
<dbReference type="SMART" id="SM00755">
    <property type="entry name" value="Grip"/>
    <property type="match status" value="1"/>
</dbReference>
<feature type="compositionally biased region" description="Low complexity" evidence="7">
    <location>
        <begin position="243"/>
        <end position="254"/>
    </location>
</feature>
<evidence type="ECO:0000256" key="1">
    <source>
        <dbReference type="ARBA" id="ARBA00004184"/>
    </source>
</evidence>